<name>A0ABX4I0S0_9GAMM</name>
<keyword evidence="3" id="KW-1185">Reference proteome</keyword>
<dbReference type="Proteomes" id="UP000218427">
    <property type="component" value="Unassembled WGS sequence"/>
</dbReference>
<proteinExistence type="inferred from homology"/>
<evidence type="ECO:0000256" key="1">
    <source>
        <dbReference type="ARBA" id="ARBA00006479"/>
    </source>
</evidence>
<sequence>MKRWMKPQRPGRFSWEVPMTDCVLVADLGGTKIRSAVFVGEESHFVSDRPTDISAGRDSVLAALCAALEECHVQAVDRGWSPVGVGLSCAGVIDPQTGSVVDATEAIPGWKDTQLGKVIGTQFGLPVATENDVKAALLGELASSPEYRAGSTVMITLGTGLGGAISIDGNILPGASFVAGHFGQMRLPSPWQCEKTVALEQLVSGTGLANIANQLDGSTRFRNGRDVLSALRRDEAPGRAARDRFCEFLLLTLENIYWSLNPDRVLIGGGLVSAREDWWPVLESKLEEAGLPLEIQPAKLGNDAGIHGAAALIHRKVGGA</sequence>
<dbReference type="InterPro" id="IPR000600">
    <property type="entry name" value="ROK"/>
</dbReference>
<protein>
    <submittedName>
        <fullName evidence="2">ROK family protein</fullName>
    </submittedName>
</protein>
<dbReference type="InterPro" id="IPR043129">
    <property type="entry name" value="ATPase_NBD"/>
</dbReference>
<gene>
    <name evidence="2" type="ORF">AWR36_010580</name>
</gene>
<dbReference type="Gene3D" id="3.30.420.40">
    <property type="match status" value="2"/>
</dbReference>
<evidence type="ECO:0000313" key="2">
    <source>
        <dbReference type="EMBL" id="PCO05164.1"/>
    </source>
</evidence>
<evidence type="ECO:0000313" key="3">
    <source>
        <dbReference type="Proteomes" id="UP000218427"/>
    </source>
</evidence>
<reference evidence="2" key="1">
    <citation type="submission" date="2017-08" db="EMBL/GenBank/DDBJ databases">
        <title>Microbulbifer marisrubri sp. nov., a halophilic alphaproteobacterium isolated from marine sediment of the Yellow Sea, China.</title>
        <authorList>
            <person name="Zhang G."/>
            <person name="Xiong Q."/>
        </authorList>
    </citation>
    <scope>NUCLEOTIDE SEQUENCE [LARGE SCALE GENOMIC DNA]</scope>
    <source>
        <strain evidence="2">WRN-8</strain>
    </source>
</reference>
<comment type="caution">
    <text evidence="2">The sequence shown here is derived from an EMBL/GenBank/DDBJ whole genome shotgun (WGS) entry which is preliminary data.</text>
</comment>
<accession>A0ABX4I0S0</accession>
<dbReference type="SUPFAM" id="SSF53067">
    <property type="entry name" value="Actin-like ATPase domain"/>
    <property type="match status" value="1"/>
</dbReference>
<dbReference type="PANTHER" id="PTHR18964:SF149">
    <property type="entry name" value="BIFUNCTIONAL UDP-N-ACETYLGLUCOSAMINE 2-EPIMERASE_N-ACETYLMANNOSAMINE KINASE"/>
    <property type="match status" value="1"/>
</dbReference>
<comment type="similarity">
    <text evidence="1">Belongs to the ROK (NagC/XylR) family.</text>
</comment>
<dbReference type="EMBL" id="LRFG02000003">
    <property type="protein sequence ID" value="PCO05164.1"/>
    <property type="molecule type" value="Genomic_DNA"/>
</dbReference>
<dbReference type="PANTHER" id="PTHR18964">
    <property type="entry name" value="ROK (REPRESSOR, ORF, KINASE) FAMILY"/>
    <property type="match status" value="1"/>
</dbReference>
<dbReference type="Pfam" id="PF00480">
    <property type="entry name" value="ROK"/>
    <property type="match status" value="1"/>
</dbReference>
<organism evidence="2 3">
    <name type="scientific">Microbulbifer flavimaris</name>
    <dbReference type="NCBI Taxonomy" id="1781068"/>
    <lineage>
        <taxon>Bacteria</taxon>
        <taxon>Pseudomonadati</taxon>
        <taxon>Pseudomonadota</taxon>
        <taxon>Gammaproteobacteria</taxon>
        <taxon>Cellvibrionales</taxon>
        <taxon>Microbulbiferaceae</taxon>
        <taxon>Microbulbifer</taxon>
    </lineage>
</organism>